<dbReference type="InterPro" id="IPR006480">
    <property type="entry name" value="Phage_holin_4_1"/>
</dbReference>
<accession>A0A8S5NN24</accession>
<evidence type="ECO:0000313" key="6">
    <source>
        <dbReference type="EMBL" id="DAD96126.1"/>
    </source>
</evidence>
<protein>
    <submittedName>
        <fullName evidence="6">Holin</fullName>
    </submittedName>
</protein>
<sequence length="169" mass="18601">MEFDQFSEAISKAASRLGNYWEVKIIASGMLAAAQFHLELVSLFVILIVIDLATKWIELAHNTIKTDDYTPSLVESIKAIPQAHRMGVISSKAMKVQFCGKIIVYVIVVMAGSIMDTMTEQVHRFGLVMPLCVSYLAASEFLSIIENLDEAGISAVHNLAVLVKRKGQS</sequence>
<keyword evidence="4 5" id="KW-0472">Membrane</keyword>
<comment type="subcellular location">
    <subcellularLocation>
        <location evidence="1">Host membrane</location>
        <topology evidence="1">Multi-pass membrane protein</topology>
    </subcellularLocation>
</comment>
<name>A0A8S5NN24_9CAUD</name>
<evidence type="ECO:0000256" key="3">
    <source>
        <dbReference type="ARBA" id="ARBA00022989"/>
    </source>
</evidence>
<evidence type="ECO:0000256" key="5">
    <source>
        <dbReference type="SAM" id="Phobius"/>
    </source>
</evidence>
<evidence type="ECO:0000256" key="2">
    <source>
        <dbReference type="ARBA" id="ARBA00022692"/>
    </source>
</evidence>
<keyword evidence="2 5" id="KW-0812">Transmembrane</keyword>
<dbReference type="EMBL" id="BK015209">
    <property type="protein sequence ID" value="DAD96126.1"/>
    <property type="molecule type" value="Genomic_DNA"/>
</dbReference>
<dbReference type="Pfam" id="PF05105">
    <property type="entry name" value="Phage_holin_4_1"/>
    <property type="match status" value="1"/>
</dbReference>
<feature type="transmembrane region" description="Helical" evidence="5">
    <location>
        <begin position="98"/>
        <end position="115"/>
    </location>
</feature>
<feature type="transmembrane region" description="Helical" evidence="5">
    <location>
        <begin position="25"/>
        <end position="50"/>
    </location>
</feature>
<keyword evidence="3 5" id="KW-1133">Transmembrane helix</keyword>
<reference evidence="6" key="1">
    <citation type="journal article" date="2021" name="Proc. Natl. Acad. Sci. U.S.A.">
        <title>A Catalog of Tens of Thousands of Viruses from Human Metagenomes Reveals Hidden Associations with Chronic Diseases.</title>
        <authorList>
            <person name="Tisza M.J."/>
            <person name="Buck C.B."/>
        </authorList>
    </citation>
    <scope>NUCLEOTIDE SEQUENCE</scope>
    <source>
        <strain evidence="6">Ct2th6</strain>
    </source>
</reference>
<proteinExistence type="predicted"/>
<organism evidence="6">
    <name type="scientific">Myoviridae sp. ct2th6</name>
    <dbReference type="NCBI Taxonomy" id="2826606"/>
    <lineage>
        <taxon>Viruses</taxon>
        <taxon>Duplodnaviria</taxon>
        <taxon>Heunggongvirae</taxon>
        <taxon>Uroviricota</taxon>
        <taxon>Caudoviricetes</taxon>
    </lineage>
</organism>
<evidence type="ECO:0000256" key="1">
    <source>
        <dbReference type="ARBA" id="ARBA00004301"/>
    </source>
</evidence>
<dbReference type="GO" id="GO:0033644">
    <property type="term" value="C:host cell membrane"/>
    <property type="evidence" value="ECO:0007669"/>
    <property type="project" value="UniProtKB-SubCell"/>
</dbReference>
<evidence type="ECO:0000256" key="4">
    <source>
        <dbReference type="ARBA" id="ARBA00023136"/>
    </source>
</evidence>